<evidence type="ECO:0000256" key="1">
    <source>
        <dbReference type="ARBA" id="ARBA00002404"/>
    </source>
</evidence>
<evidence type="ECO:0000313" key="8">
    <source>
        <dbReference type="Proteomes" id="UP000050795"/>
    </source>
</evidence>
<evidence type="ECO:0000256" key="5">
    <source>
        <dbReference type="ARBA" id="ARBA00022490"/>
    </source>
</evidence>
<proteinExistence type="inferred from homology"/>
<evidence type="ECO:0000256" key="7">
    <source>
        <dbReference type="ARBA" id="ARBA00023273"/>
    </source>
</evidence>
<sequence>MEEDREEFILILEREYPSLSDKETKSFLLKWSMKGRLKAVTFTFDHMFAPYRADSFFTKFLNTSMVQQVLSIPPASINVNIKSVRCTLTNMDIFHKLSSLTYESGKIKKCMDEIFETILISDKLREVKILHIFYSLSVCCSKTHQIIACLQKKRGMSFCFVCSSTYVLEVRSVNKRMR</sequence>
<evidence type="ECO:0000313" key="9">
    <source>
        <dbReference type="WBParaSite" id="TREG1_50010.1"/>
    </source>
</evidence>
<accession>A0AA85JVT1</accession>
<reference evidence="9" key="2">
    <citation type="submission" date="2023-11" db="UniProtKB">
        <authorList>
            <consortium name="WormBaseParasite"/>
        </authorList>
    </citation>
    <scope>IDENTIFICATION</scope>
</reference>
<keyword evidence="8" id="KW-1185">Reference proteome</keyword>
<comment type="function">
    <text evidence="1">Cilium- and flagellum-specific protein that plays a role in axonemal structure organization and motility. May play a role in outer and inner dynein arm assembly.</text>
</comment>
<comment type="subcellular location">
    <subcellularLocation>
        <location evidence="2">Cytoplasm</location>
        <location evidence="2">Cytoskeleton</location>
        <location evidence="2">Cilium axoneme</location>
    </subcellularLocation>
</comment>
<keyword evidence="7" id="KW-0966">Cell projection</keyword>
<reference evidence="8" key="1">
    <citation type="submission" date="2022-06" db="EMBL/GenBank/DDBJ databases">
        <authorList>
            <person name="Berger JAMES D."/>
            <person name="Berger JAMES D."/>
        </authorList>
    </citation>
    <scope>NUCLEOTIDE SEQUENCE [LARGE SCALE GENOMIC DNA]</scope>
</reference>
<keyword evidence="5" id="KW-0963">Cytoplasm</keyword>
<evidence type="ECO:0000256" key="4">
    <source>
        <dbReference type="ARBA" id="ARBA00022174"/>
    </source>
</evidence>
<dbReference type="AlphaFoldDB" id="A0AA85JVT1"/>
<name>A0AA85JVT1_TRIRE</name>
<dbReference type="InterPro" id="IPR029416">
    <property type="entry name" value="CFAP300"/>
</dbReference>
<protein>
    <recommendedName>
        <fullName evidence="4">Cilia- and flagella-associated protein 300</fullName>
    </recommendedName>
</protein>
<evidence type="ECO:0000256" key="3">
    <source>
        <dbReference type="ARBA" id="ARBA00009205"/>
    </source>
</evidence>
<dbReference type="PANTHER" id="PTHR31078:SF1">
    <property type="entry name" value="CILIA- AND FLAGELLA-ASSOCIATED PROTEIN 300"/>
    <property type="match status" value="1"/>
</dbReference>
<keyword evidence="6" id="KW-0206">Cytoskeleton</keyword>
<organism evidence="8 9">
    <name type="scientific">Trichobilharzia regenti</name>
    <name type="common">Nasal bird schistosome</name>
    <dbReference type="NCBI Taxonomy" id="157069"/>
    <lineage>
        <taxon>Eukaryota</taxon>
        <taxon>Metazoa</taxon>
        <taxon>Spiralia</taxon>
        <taxon>Lophotrochozoa</taxon>
        <taxon>Platyhelminthes</taxon>
        <taxon>Trematoda</taxon>
        <taxon>Digenea</taxon>
        <taxon>Strigeidida</taxon>
        <taxon>Schistosomatoidea</taxon>
        <taxon>Schistosomatidae</taxon>
        <taxon>Trichobilharzia</taxon>
    </lineage>
</organism>
<evidence type="ECO:0000256" key="2">
    <source>
        <dbReference type="ARBA" id="ARBA00004430"/>
    </source>
</evidence>
<evidence type="ECO:0000256" key="6">
    <source>
        <dbReference type="ARBA" id="ARBA00023212"/>
    </source>
</evidence>
<dbReference type="Proteomes" id="UP000050795">
    <property type="component" value="Unassembled WGS sequence"/>
</dbReference>
<dbReference type="GO" id="GO:0005930">
    <property type="term" value="C:axoneme"/>
    <property type="evidence" value="ECO:0007669"/>
    <property type="project" value="UniProtKB-SubCell"/>
</dbReference>
<dbReference type="Pfam" id="PF14926">
    <property type="entry name" value="CFAP300"/>
    <property type="match status" value="1"/>
</dbReference>
<dbReference type="WBParaSite" id="TREG1_50010.1">
    <property type="protein sequence ID" value="TREG1_50010.1"/>
    <property type="gene ID" value="TREG1_50010"/>
</dbReference>
<dbReference type="PANTHER" id="PTHR31078">
    <property type="entry name" value="CILIA- AND FLAGELLA-ASSOCIATED PROTEIN 300"/>
    <property type="match status" value="1"/>
</dbReference>
<comment type="similarity">
    <text evidence="3">Belongs to the CFAP300 family.</text>
</comment>